<dbReference type="GO" id="GO:0046512">
    <property type="term" value="P:sphingosine biosynthetic process"/>
    <property type="evidence" value="ECO:0007669"/>
    <property type="project" value="TreeGrafter"/>
</dbReference>
<evidence type="ECO:0000259" key="2">
    <source>
        <dbReference type="PROSITE" id="PS50146"/>
    </source>
</evidence>
<dbReference type="SUPFAM" id="SSF111331">
    <property type="entry name" value="NAD kinase/diacylglycerol kinase-like"/>
    <property type="match status" value="1"/>
</dbReference>
<dbReference type="Gene3D" id="3.40.50.10330">
    <property type="entry name" value="Probable inorganic polyphosphate/atp-NAD kinase, domain 1"/>
    <property type="match status" value="1"/>
</dbReference>
<proteinExistence type="predicted"/>
<sequence>MSLFKLMARNWKSSTLYLSVTCGGLAFYYDYTLTHDVMRNSCKKAAYYGEERLSDPNAPVRHITVILNPVANQRKSKKLYTKWVEPLFHLAGIKVSLVETERAGQEYNLMEIMSNCDGVAIVGGDGTIHEAINGLLSRPDYKKAAETIPIGLIPAGQNNSIARYVHQNHIYYRNQKEFLIQATMRLVDSCTQKFDVIKIEPLDSELKQQQKPIYALRDLRYGLYQNNFYKVSGYAFYQKYIKPLWLRIKPNGKPPKIEKIEYTDPASLKSITVGNVDGVTDFRACMMGHKKVRLSLGRNREYNPSDVTETKDVRLNLVAELDEKMKLSATEHDEGKEEEASKDNSKEKVDEDKFLIDGQPSQAHSVVISAIDNALTIFTGPHKIIIPKKAVDYRAR</sequence>
<dbReference type="GO" id="GO:0046513">
    <property type="term" value="P:ceramide biosynthetic process"/>
    <property type="evidence" value="ECO:0007669"/>
    <property type="project" value="TreeGrafter"/>
</dbReference>
<name>A0A6G1SJK7_9ACAR</name>
<dbReference type="GO" id="GO:0004143">
    <property type="term" value="F:ATP-dependent diacylglycerol kinase activity"/>
    <property type="evidence" value="ECO:0007669"/>
    <property type="project" value="TreeGrafter"/>
</dbReference>
<dbReference type="Pfam" id="PF00781">
    <property type="entry name" value="DAGK_cat"/>
    <property type="match status" value="1"/>
</dbReference>
<dbReference type="AlphaFoldDB" id="A0A6G1SJK7"/>
<accession>A0A6G1SJK7</accession>
<dbReference type="InterPro" id="IPR017438">
    <property type="entry name" value="ATP-NAD_kinase_N"/>
</dbReference>
<keyword evidence="3" id="KW-0808">Transferase</keyword>
<protein>
    <submittedName>
        <fullName evidence="3">Acylglycerol kinase, mitochondrial</fullName>
    </submittedName>
</protein>
<reference evidence="3" key="1">
    <citation type="submission" date="2018-10" db="EMBL/GenBank/DDBJ databases">
        <title>Transcriptome assembly of Aceria tosichella (Wheat curl mite) Type 2.</title>
        <authorList>
            <person name="Scully E.D."/>
            <person name="Geib S.M."/>
            <person name="Palmer N.A."/>
            <person name="Gupta A.K."/>
            <person name="Sarath G."/>
            <person name="Tatineni S."/>
        </authorList>
    </citation>
    <scope>NUCLEOTIDE SEQUENCE</scope>
    <source>
        <strain evidence="3">LincolnNE</strain>
    </source>
</reference>
<gene>
    <name evidence="3" type="primary">Agk</name>
    <name evidence="3" type="ORF">g.15412</name>
</gene>
<dbReference type="InterPro" id="IPR016064">
    <property type="entry name" value="NAD/diacylglycerol_kinase_sf"/>
</dbReference>
<dbReference type="SMART" id="SM00046">
    <property type="entry name" value="DAGKc"/>
    <property type="match status" value="1"/>
</dbReference>
<dbReference type="GO" id="GO:0001729">
    <property type="term" value="F:ceramide kinase activity"/>
    <property type="evidence" value="ECO:0007669"/>
    <property type="project" value="TreeGrafter"/>
</dbReference>
<dbReference type="EMBL" id="GGYP01005381">
    <property type="protein sequence ID" value="MDE50152.1"/>
    <property type="molecule type" value="Transcribed_RNA"/>
</dbReference>
<dbReference type="GO" id="GO:0047620">
    <property type="term" value="F:acylglycerol kinase activity"/>
    <property type="evidence" value="ECO:0007669"/>
    <property type="project" value="TreeGrafter"/>
</dbReference>
<dbReference type="GO" id="GO:0016020">
    <property type="term" value="C:membrane"/>
    <property type="evidence" value="ECO:0007669"/>
    <property type="project" value="TreeGrafter"/>
</dbReference>
<dbReference type="InterPro" id="IPR001206">
    <property type="entry name" value="Diacylglycerol_kinase_cat_dom"/>
</dbReference>
<dbReference type="InterPro" id="IPR050187">
    <property type="entry name" value="Lipid_Phosphate_FormReg"/>
</dbReference>
<dbReference type="GO" id="GO:0005739">
    <property type="term" value="C:mitochondrion"/>
    <property type="evidence" value="ECO:0007669"/>
    <property type="project" value="TreeGrafter"/>
</dbReference>
<feature type="domain" description="DAGKc" evidence="2">
    <location>
        <begin position="58"/>
        <end position="202"/>
    </location>
</feature>
<dbReference type="PANTHER" id="PTHR12358:SF31">
    <property type="entry name" value="ACYLGLYCEROL KINASE, MITOCHONDRIAL"/>
    <property type="match status" value="1"/>
</dbReference>
<dbReference type="PROSITE" id="PS50146">
    <property type="entry name" value="DAGK"/>
    <property type="match status" value="1"/>
</dbReference>
<organism evidence="3">
    <name type="scientific">Aceria tosichella</name>
    <name type="common">wheat curl mite</name>
    <dbReference type="NCBI Taxonomy" id="561515"/>
    <lineage>
        <taxon>Eukaryota</taxon>
        <taxon>Metazoa</taxon>
        <taxon>Ecdysozoa</taxon>
        <taxon>Arthropoda</taxon>
        <taxon>Chelicerata</taxon>
        <taxon>Arachnida</taxon>
        <taxon>Acari</taxon>
        <taxon>Acariformes</taxon>
        <taxon>Trombidiformes</taxon>
        <taxon>Prostigmata</taxon>
        <taxon>Eupodina</taxon>
        <taxon>Eriophyoidea</taxon>
        <taxon>Eriophyidae</taxon>
        <taxon>Eriophyinae</taxon>
        <taxon>Aceriini</taxon>
        <taxon>Aceria</taxon>
    </lineage>
</organism>
<keyword evidence="3" id="KW-0418">Kinase</keyword>
<feature type="region of interest" description="Disordered" evidence="1">
    <location>
        <begin position="326"/>
        <end position="349"/>
    </location>
</feature>
<dbReference type="PANTHER" id="PTHR12358">
    <property type="entry name" value="SPHINGOSINE KINASE"/>
    <property type="match status" value="1"/>
</dbReference>
<evidence type="ECO:0000313" key="3">
    <source>
        <dbReference type="EMBL" id="MDE50152.1"/>
    </source>
</evidence>
<evidence type="ECO:0000256" key="1">
    <source>
        <dbReference type="SAM" id="MobiDB-lite"/>
    </source>
</evidence>